<evidence type="ECO:0000313" key="1">
    <source>
        <dbReference type="EMBL" id="KFA62860.1"/>
    </source>
</evidence>
<dbReference type="OMA" id="LITAPWD"/>
<organism evidence="1 2">
    <name type="scientific">Stachybotrys chlorohalonatus (strain IBT 40285)</name>
    <dbReference type="NCBI Taxonomy" id="1283841"/>
    <lineage>
        <taxon>Eukaryota</taxon>
        <taxon>Fungi</taxon>
        <taxon>Dikarya</taxon>
        <taxon>Ascomycota</taxon>
        <taxon>Pezizomycotina</taxon>
        <taxon>Sordariomycetes</taxon>
        <taxon>Hypocreomycetidae</taxon>
        <taxon>Hypocreales</taxon>
        <taxon>Stachybotryaceae</taxon>
        <taxon>Stachybotrys</taxon>
    </lineage>
</organism>
<name>A0A084QFX5_STAC4</name>
<dbReference type="EMBL" id="KL660774">
    <property type="protein sequence ID" value="KFA62860.1"/>
    <property type="molecule type" value="Genomic_DNA"/>
</dbReference>
<dbReference type="PANTHER" id="PTHR42052:SF1">
    <property type="entry name" value="ABM DOMAIN-CONTAINING PROTEIN"/>
    <property type="match status" value="1"/>
</dbReference>
<dbReference type="HOGENOM" id="CLU_062848_0_0_1"/>
<dbReference type="AlphaFoldDB" id="A0A084QFX5"/>
<reference evidence="1 2" key="1">
    <citation type="journal article" date="2014" name="BMC Genomics">
        <title>Comparative genome sequencing reveals chemotype-specific gene clusters in the toxigenic black mold Stachybotrys.</title>
        <authorList>
            <person name="Semeiks J."/>
            <person name="Borek D."/>
            <person name="Otwinowski Z."/>
            <person name="Grishin N.V."/>
        </authorList>
    </citation>
    <scope>NUCLEOTIDE SEQUENCE [LARGE SCALE GENOMIC DNA]</scope>
    <source>
        <strain evidence="1 2">IBT 40285</strain>
    </source>
</reference>
<dbReference type="InParanoid" id="A0A084QFX5"/>
<dbReference type="PANTHER" id="PTHR42052">
    <property type="entry name" value="ABM DOMAIN-CONTAINING PROTEIN"/>
    <property type="match status" value="1"/>
</dbReference>
<protein>
    <recommendedName>
        <fullName evidence="3">ABM domain-containing protein</fullName>
    </recommendedName>
</protein>
<gene>
    <name evidence="1" type="ORF">S40285_02272</name>
</gene>
<accession>A0A084QFX5</accession>
<dbReference type="OrthoDB" id="3542212at2759"/>
<evidence type="ECO:0008006" key="3">
    <source>
        <dbReference type="Google" id="ProtNLM"/>
    </source>
</evidence>
<keyword evidence="2" id="KW-1185">Reference proteome</keyword>
<dbReference type="Proteomes" id="UP000028524">
    <property type="component" value="Unassembled WGS sequence"/>
</dbReference>
<proteinExistence type="predicted"/>
<evidence type="ECO:0000313" key="2">
    <source>
        <dbReference type="Proteomes" id="UP000028524"/>
    </source>
</evidence>
<sequence length="209" mass="24387">MPVTEYALMQLRDSYDELDFLEVVMQCQEAQDDWVRLNQPHTMHTSSMANLSTIYIDKSHPRHLLITAPWDSPEAHGEWIKSEDNQHAFANLSQFLAHGPHSTVLFHLEHIGTHQQLQDEFDGESHVNVCRMTVKSSQKQEVEKVYRTLQEDVYKKNTRPRIWAGWRIETSGDEEDIVIFWSSKVAEEQLTDLLALSDQKDRRSVSWIV</sequence>